<evidence type="ECO:0000313" key="2">
    <source>
        <dbReference type="EMBL" id="QAX98661.1"/>
    </source>
</evidence>
<feature type="compositionally biased region" description="Basic and acidic residues" evidence="1">
    <location>
        <begin position="55"/>
        <end position="64"/>
    </location>
</feature>
<organism evidence="2 3">
    <name type="scientific">Salmonella phage Segz_1</name>
    <dbReference type="NCBI Taxonomy" id="2419756"/>
    <lineage>
        <taxon>Viruses</taxon>
        <taxon>Duplodnaviria</taxon>
        <taxon>Heunggongvirae</taxon>
        <taxon>Uroviricota</taxon>
        <taxon>Caudoviricetes</taxon>
        <taxon>Segzyvirus</taxon>
        <taxon>Segzyvirus segz1</taxon>
    </lineage>
</organism>
<name>A0A411BAK4_9CAUD</name>
<sequence>MIVSEMIEWLRSKPQDATVEVIIHSSGHTYYDQGGNIEWEEFKAEEATPENNFNQDHESYELNGKKTIRLGDSGR</sequence>
<reference evidence="2 3" key="1">
    <citation type="submission" date="2018-08" db="EMBL/GenBank/DDBJ databases">
        <title>Segz_1, Complete genome sequences of 3 novel enterobacteria, Pakpunavirus like phages.</title>
        <authorList>
            <person name="Yuan S."/>
            <person name="Ma Y."/>
            <person name="Liu Q."/>
        </authorList>
    </citation>
    <scope>NUCLEOTIDE SEQUENCE [LARGE SCALE GENOMIC DNA]</scope>
</reference>
<dbReference type="Proteomes" id="UP000289360">
    <property type="component" value="Segment"/>
</dbReference>
<gene>
    <name evidence="2" type="ORF">Segz_11</name>
</gene>
<evidence type="ECO:0000313" key="3">
    <source>
        <dbReference type="Proteomes" id="UP000289360"/>
    </source>
</evidence>
<keyword evidence="3" id="KW-1185">Reference proteome</keyword>
<feature type="region of interest" description="Disordered" evidence="1">
    <location>
        <begin position="46"/>
        <end position="75"/>
    </location>
</feature>
<accession>A0A411BAK4</accession>
<evidence type="ECO:0000256" key="1">
    <source>
        <dbReference type="SAM" id="MobiDB-lite"/>
    </source>
</evidence>
<proteinExistence type="predicted"/>
<dbReference type="EMBL" id="MH791402">
    <property type="protein sequence ID" value="QAX98661.1"/>
    <property type="molecule type" value="Genomic_DNA"/>
</dbReference>
<protein>
    <submittedName>
        <fullName evidence="2">Uncharacterized protein</fullName>
    </submittedName>
</protein>